<feature type="active site" description="Nucleophile" evidence="4">
    <location>
        <position position="315"/>
    </location>
</feature>
<gene>
    <name evidence="6" type="ORF">GCM10007424_15520</name>
</gene>
<dbReference type="PIRSF" id="PIRSF018168">
    <property type="entry name" value="Mannan-1_4-beta-mannosidase"/>
    <property type="match status" value="1"/>
</dbReference>
<dbReference type="EMBL" id="BMJE01000003">
    <property type="protein sequence ID" value="GGB76416.1"/>
    <property type="molecule type" value="Genomic_DNA"/>
</dbReference>
<dbReference type="InterPro" id="IPR022790">
    <property type="entry name" value="GH26_dom"/>
</dbReference>
<protein>
    <submittedName>
        <fullName evidence="6">Mannan endo-1,4-beta-mannosidase</fullName>
    </submittedName>
</protein>
<feature type="active site" description="Proton donor" evidence="4">
    <location>
        <position position="206"/>
    </location>
</feature>
<sequence length="401" mass="46486">MVKNVKILMLVALAAISCKEADSSKKENKSEGIEEVKEIQKISLADKNATTETQILYKNLFDLQEKGYMFGHQDDLAYGVNWKYEEGRSDIKDVVSDYPAVYGWDIGRIENKEEKNLDGVPFAKMREYIQQAHSRGGVSTISWHINNPMTGGDSWDNAEGTVASILPGGEYHDKYKGWLDNAADFLLSLKDDEGKLIPILYRPYHEFTGNWFWWCKNTTSKEQFVELWKFTVNYYMEKGVHNLIYVYNVSNANVTSKADFLEYYPGDDMADYVSFDIYQMGDGEKQEQFIKDTKNLVAVMTEIAQERNKLSAIAETGYEQVPDKNWWTQTLDKAIGDEKISFVLVWRNHGWNDWLKPARMHYYAPYKDNVSVEDFKEFYNQENTLFQSDVTKFNLYSTAKP</sequence>
<dbReference type="Pfam" id="PF02156">
    <property type="entry name" value="Glyco_hydro_26"/>
    <property type="match status" value="1"/>
</dbReference>
<proteinExistence type="inferred from homology"/>
<dbReference type="PANTHER" id="PTHR40079">
    <property type="entry name" value="MANNAN ENDO-1,4-BETA-MANNOSIDASE E-RELATED"/>
    <property type="match status" value="1"/>
</dbReference>
<dbReference type="InterPro" id="IPR017853">
    <property type="entry name" value="GH"/>
</dbReference>
<dbReference type="Proteomes" id="UP000615760">
    <property type="component" value="Unassembled WGS sequence"/>
</dbReference>
<evidence type="ECO:0000313" key="7">
    <source>
        <dbReference type="Proteomes" id="UP000615760"/>
    </source>
</evidence>
<dbReference type="Gene3D" id="3.20.20.80">
    <property type="entry name" value="Glycosidases"/>
    <property type="match status" value="1"/>
</dbReference>
<comment type="similarity">
    <text evidence="1 4">Belongs to the glycosyl hydrolase 26 family.</text>
</comment>
<dbReference type="SUPFAM" id="SSF51445">
    <property type="entry name" value="(Trans)glycosidases"/>
    <property type="match status" value="1"/>
</dbReference>
<dbReference type="PROSITE" id="PS51257">
    <property type="entry name" value="PROKAR_LIPOPROTEIN"/>
    <property type="match status" value="1"/>
</dbReference>
<dbReference type="PROSITE" id="PS51764">
    <property type="entry name" value="GH26"/>
    <property type="match status" value="1"/>
</dbReference>
<name>A0ABQ1JTG5_9FLAO</name>
<keyword evidence="2 4" id="KW-0378">Hydrolase</keyword>
<evidence type="ECO:0000256" key="2">
    <source>
        <dbReference type="ARBA" id="ARBA00022801"/>
    </source>
</evidence>
<feature type="domain" description="GH26" evidence="5">
    <location>
        <begin position="51"/>
        <end position="388"/>
    </location>
</feature>
<dbReference type="InterPro" id="IPR016714">
    <property type="entry name" value="MANB/E"/>
</dbReference>
<dbReference type="InterPro" id="IPR000805">
    <property type="entry name" value="Glyco_hydro_26"/>
</dbReference>
<keyword evidence="7" id="KW-1185">Reference proteome</keyword>
<comment type="caution">
    <text evidence="6">The sequence shown here is derived from an EMBL/GenBank/DDBJ whole genome shotgun (WGS) entry which is preliminary data.</text>
</comment>
<evidence type="ECO:0000256" key="3">
    <source>
        <dbReference type="ARBA" id="ARBA00023295"/>
    </source>
</evidence>
<dbReference type="PANTHER" id="PTHR40079:SF4">
    <property type="entry name" value="GH26 DOMAIN-CONTAINING PROTEIN-RELATED"/>
    <property type="match status" value="1"/>
</dbReference>
<evidence type="ECO:0000256" key="4">
    <source>
        <dbReference type="PROSITE-ProRule" id="PRU01100"/>
    </source>
</evidence>
<organism evidence="6 7">
    <name type="scientific">Flavobacterium suaedae</name>
    <dbReference type="NCBI Taxonomy" id="1767027"/>
    <lineage>
        <taxon>Bacteria</taxon>
        <taxon>Pseudomonadati</taxon>
        <taxon>Bacteroidota</taxon>
        <taxon>Flavobacteriia</taxon>
        <taxon>Flavobacteriales</taxon>
        <taxon>Flavobacteriaceae</taxon>
        <taxon>Flavobacterium</taxon>
    </lineage>
</organism>
<reference evidence="7" key="1">
    <citation type="journal article" date="2019" name="Int. J. Syst. Evol. Microbiol.">
        <title>The Global Catalogue of Microorganisms (GCM) 10K type strain sequencing project: providing services to taxonomists for standard genome sequencing and annotation.</title>
        <authorList>
            <consortium name="The Broad Institute Genomics Platform"/>
            <consortium name="The Broad Institute Genome Sequencing Center for Infectious Disease"/>
            <person name="Wu L."/>
            <person name="Ma J."/>
        </authorList>
    </citation>
    <scope>NUCLEOTIDE SEQUENCE [LARGE SCALE GENOMIC DNA]</scope>
    <source>
        <strain evidence="7">CGMCC 1.15461</strain>
    </source>
</reference>
<dbReference type="PRINTS" id="PR00739">
    <property type="entry name" value="GLHYDRLASE26"/>
</dbReference>
<evidence type="ECO:0000313" key="6">
    <source>
        <dbReference type="EMBL" id="GGB76416.1"/>
    </source>
</evidence>
<accession>A0ABQ1JTG5</accession>
<keyword evidence="3 4" id="KW-0326">Glycosidase</keyword>
<evidence type="ECO:0000256" key="1">
    <source>
        <dbReference type="ARBA" id="ARBA00007754"/>
    </source>
</evidence>
<evidence type="ECO:0000259" key="5">
    <source>
        <dbReference type="PROSITE" id="PS51764"/>
    </source>
</evidence>